<dbReference type="NCBIfam" id="TIGR02604">
    <property type="entry name" value="Piru_Ver_Nterm"/>
    <property type="match status" value="1"/>
</dbReference>
<dbReference type="PANTHER" id="PTHR33546:SF1">
    <property type="entry name" value="LARGE, MULTIFUNCTIONAL SECRETED PROTEIN"/>
    <property type="match status" value="1"/>
</dbReference>
<keyword evidence="5" id="KW-0732">Signal</keyword>
<evidence type="ECO:0000313" key="8">
    <source>
        <dbReference type="Proteomes" id="UP000590740"/>
    </source>
</evidence>
<dbReference type="SUPFAM" id="SSF63829">
    <property type="entry name" value="Calcium-dependent phosphotriesterase"/>
    <property type="match status" value="1"/>
</dbReference>
<dbReference type="GO" id="GO:0009055">
    <property type="term" value="F:electron transfer activity"/>
    <property type="evidence" value="ECO:0007669"/>
    <property type="project" value="InterPro"/>
</dbReference>
<keyword evidence="1 4" id="KW-0349">Heme</keyword>
<feature type="signal peptide" evidence="5">
    <location>
        <begin position="1"/>
        <end position="15"/>
    </location>
</feature>
<feature type="domain" description="Cytochrome c" evidence="6">
    <location>
        <begin position="811"/>
        <end position="948"/>
    </location>
</feature>
<dbReference type="InterPro" id="IPR013427">
    <property type="entry name" value="Haem-bd_dom_put"/>
</dbReference>
<dbReference type="InterPro" id="IPR013428">
    <property type="entry name" value="Membrane-bound_put_N"/>
</dbReference>
<gene>
    <name evidence="7" type="ORF">HNQ65_002636</name>
</gene>
<evidence type="ECO:0000256" key="1">
    <source>
        <dbReference type="ARBA" id="ARBA00022617"/>
    </source>
</evidence>
<dbReference type="RefSeq" id="WP_184339973.1">
    <property type="nucleotide sequence ID" value="NZ_JACHIG010000005.1"/>
</dbReference>
<evidence type="ECO:0000256" key="5">
    <source>
        <dbReference type="SAM" id="SignalP"/>
    </source>
</evidence>
<dbReference type="PROSITE" id="PS51007">
    <property type="entry name" value="CYTC"/>
    <property type="match status" value="1"/>
</dbReference>
<comment type="caution">
    <text evidence="7">The sequence shown here is derived from an EMBL/GenBank/DDBJ whole genome shotgun (WGS) entry which is preliminary data.</text>
</comment>
<dbReference type="InterPro" id="IPR055557">
    <property type="entry name" value="DUF7133"/>
</dbReference>
<protein>
    <submittedName>
        <fullName evidence="7">Putative membrane-bound dehydrogenase-like protein</fullName>
    </submittedName>
</protein>
<keyword evidence="8" id="KW-1185">Reference proteome</keyword>
<dbReference type="GO" id="GO:0046872">
    <property type="term" value="F:metal ion binding"/>
    <property type="evidence" value="ECO:0007669"/>
    <property type="project" value="UniProtKB-KW"/>
</dbReference>
<feature type="chain" id="PRO_5031529428" evidence="5">
    <location>
        <begin position="16"/>
        <end position="948"/>
    </location>
</feature>
<dbReference type="Pfam" id="PF23500">
    <property type="entry name" value="DUF7133"/>
    <property type="match status" value="1"/>
</dbReference>
<dbReference type="Gene3D" id="2.120.10.30">
    <property type="entry name" value="TolB, C-terminal domain"/>
    <property type="match status" value="1"/>
</dbReference>
<dbReference type="InterPro" id="IPR009056">
    <property type="entry name" value="Cyt_c-like_dom"/>
</dbReference>
<dbReference type="SUPFAM" id="SSF46626">
    <property type="entry name" value="Cytochrome c"/>
    <property type="match status" value="1"/>
</dbReference>
<evidence type="ECO:0000256" key="4">
    <source>
        <dbReference type="PROSITE-ProRule" id="PRU00433"/>
    </source>
</evidence>
<evidence type="ECO:0000313" key="7">
    <source>
        <dbReference type="EMBL" id="MBB5033053.1"/>
    </source>
</evidence>
<accession>A0A7W7YBA7</accession>
<dbReference type="AlphaFoldDB" id="A0A7W7YBA7"/>
<evidence type="ECO:0000259" key="6">
    <source>
        <dbReference type="PROSITE" id="PS51007"/>
    </source>
</evidence>
<keyword evidence="2 4" id="KW-0479">Metal-binding</keyword>
<evidence type="ECO:0000256" key="3">
    <source>
        <dbReference type="ARBA" id="ARBA00023004"/>
    </source>
</evidence>
<keyword evidence="3 4" id="KW-0408">Iron</keyword>
<organism evidence="7 8">
    <name type="scientific">Prosthecobacter vanneervenii</name>
    <dbReference type="NCBI Taxonomy" id="48466"/>
    <lineage>
        <taxon>Bacteria</taxon>
        <taxon>Pseudomonadati</taxon>
        <taxon>Verrucomicrobiota</taxon>
        <taxon>Verrucomicrobiia</taxon>
        <taxon>Verrucomicrobiales</taxon>
        <taxon>Verrucomicrobiaceae</taxon>
        <taxon>Prosthecobacter</taxon>
    </lineage>
</organism>
<dbReference type="PANTHER" id="PTHR33546">
    <property type="entry name" value="LARGE, MULTIFUNCTIONAL SECRETED PROTEIN-RELATED"/>
    <property type="match status" value="1"/>
</dbReference>
<dbReference type="EMBL" id="JACHIG010000005">
    <property type="protein sequence ID" value="MBB5033053.1"/>
    <property type="molecule type" value="Genomic_DNA"/>
</dbReference>
<dbReference type="NCBIfam" id="TIGR02603">
    <property type="entry name" value="CxxCH_TIGR02603"/>
    <property type="match status" value="1"/>
</dbReference>
<sequence length="948" mass="101781">MRLPFFLLLAVPVIAADLPPDKGGTIPESGMRPVVISGKSSLALPKHDLPEGYQLEVVAASPLVTHPIMGCLDDKGRLFIGDAVGVNWNKAQLEANPPNRVLLLEDTDKDGSYDKSTVFADKMTFPQGACWLNGSLYVGSPPGIWKLTDTDNDGVADQREMIVGGFDYTGNAADIHGPFLHPNGRLYWCHGRKGHKVVQKDGSLVDESLACGIWSCKPDGSDVAWHSLGCGDNPVEVDFTRDGDIIGVQNLYYSQPRGDTIIHWLYGGVYERSDQLKAISHLPRTLETMPVMYNFGHVAVSGCCFWKGYPTKNTSAQQFMVTHFNTQRLVRMELTPSGSTYKAVENEFLKLYNPDIHLTDVMEDPRDGSLILLDTGGWFRIGCPSSLMAKSDLLGAVYRIKSVKPQVVAPKPLVIEYPGDLKQALVDLQSADAHTRLHALAVVARAPHGDSAAKSALLKLMNEKLDPSLEHAVIYAGEKQKAVNVQALKDCTEPMALRRMLQGFNAESAADQDAALEVAMKALDSSDADLAAAALAFAVSQPDADSKAAAQMNAWLDGVRLTPHRLKALSGFCSMLVMKPGAQSLITKMLVHASPEVRGTAIGILAVQTTGAINEAWLPALDKLLAEAPAPAVFDAIKKLKTPRFDAALQAIANDTKRPLAIRLKALDAAKSVKLTGETFTMVKGVLADAASSSAAKIQAAGMIASAPLAKPQLLELAPLFATLGPVELKALLGIVRKSKELEVGRALATEIAKNPVIASQQESVYRTAFSDQPPEIFETILLPAYNAAVAASEAKKRQLGPLADKVVASGNAEKGKKNFEMGKGTCIACHKIGSAGRPIGPDLSHIGAIRTERDLLESILFPSNTLARDYEAHIIETSDGQQTLGVIKSHTAEGLLVVDIAGQEKTIAHQTIAGDTTLTTSLMPQGLDQTMPEADLLDLVAWLRTLK</sequence>
<name>A0A7W7YBA7_9BACT</name>
<dbReference type="InterPro" id="IPR011042">
    <property type="entry name" value="6-blade_b-propeller_TolB-like"/>
</dbReference>
<proteinExistence type="predicted"/>
<dbReference type="InterPro" id="IPR036909">
    <property type="entry name" value="Cyt_c-like_dom_sf"/>
</dbReference>
<evidence type="ECO:0000256" key="2">
    <source>
        <dbReference type="ARBA" id="ARBA00022723"/>
    </source>
</evidence>
<reference evidence="7 8" key="1">
    <citation type="submission" date="2020-08" db="EMBL/GenBank/DDBJ databases">
        <title>Genomic Encyclopedia of Type Strains, Phase IV (KMG-IV): sequencing the most valuable type-strain genomes for metagenomic binning, comparative biology and taxonomic classification.</title>
        <authorList>
            <person name="Goeker M."/>
        </authorList>
    </citation>
    <scope>NUCLEOTIDE SEQUENCE [LARGE SCALE GENOMIC DNA]</scope>
    <source>
        <strain evidence="7 8">DSM 12252</strain>
    </source>
</reference>
<dbReference type="GO" id="GO:0020037">
    <property type="term" value="F:heme binding"/>
    <property type="evidence" value="ECO:0007669"/>
    <property type="project" value="InterPro"/>
</dbReference>
<dbReference type="Gene3D" id="1.10.760.10">
    <property type="entry name" value="Cytochrome c-like domain"/>
    <property type="match status" value="1"/>
</dbReference>
<dbReference type="Proteomes" id="UP000590740">
    <property type="component" value="Unassembled WGS sequence"/>
</dbReference>